<evidence type="ECO:0000313" key="2">
    <source>
        <dbReference type="Proteomes" id="UP000198228"/>
    </source>
</evidence>
<sequence length="123" mass="13113">MAVSLGSPKVWPAGAPQTPAFEWYRPGEEELERITAAADELADRIAAEGTVEQVLAAAAAVEQMRSQVPVVCGAIPCELAWTQDFVDAAASDEGAALAGLFIDHVLTRRPTRRPRATKSNGRL</sequence>
<organism evidence="1 2">
    <name type="scientific">Micromonospora purpureochromogenes</name>
    <dbReference type="NCBI Taxonomy" id="47872"/>
    <lineage>
        <taxon>Bacteria</taxon>
        <taxon>Bacillati</taxon>
        <taxon>Actinomycetota</taxon>
        <taxon>Actinomycetes</taxon>
        <taxon>Micromonosporales</taxon>
        <taxon>Micromonosporaceae</taxon>
        <taxon>Micromonospora</taxon>
    </lineage>
</organism>
<reference evidence="1 2" key="1">
    <citation type="submission" date="2016-06" db="EMBL/GenBank/DDBJ databases">
        <authorList>
            <person name="Kjaerup R.B."/>
            <person name="Dalgaard T.S."/>
            <person name="Juul-Madsen H.R."/>
        </authorList>
    </citation>
    <scope>NUCLEOTIDE SEQUENCE [LARGE SCALE GENOMIC DNA]</scope>
    <source>
        <strain evidence="1 2">DSM 43821</strain>
    </source>
</reference>
<proteinExistence type="predicted"/>
<dbReference type="RefSeq" id="WP_088961549.1">
    <property type="nucleotide sequence ID" value="NZ_LT607410.1"/>
</dbReference>
<evidence type="ECO:0000313" key="1">
    <source>
        <dbReference type="EMBL" id="SCF12161.1"/>
    </source>
</evidence>
<gene>
    <name evidence="1" type="ORF">GA0074696_2857</name>
</gene>
<dbReference type="AlphaFoldDB" id="A0A1C4XVN4"/>
<protein>
    <submittedName>
        <fullName evidence="1">Uncharacterized protein</fullName>
    </submittedName>
</protein>
<accession>A0A1C4XVN4</accession>
<name>A0A1C4XVN4_9ACTN</name>
<dbReference type="EMBL" id="LT607410">
    <property type="protein sequence ID" value="SCF12161.1"/>
    <property type="molecule type" value="Genomic_DNA"/>
</dbReference>
<dbReference type="Proteomes" id="UP000198228">
    <property type="component" value="Chromosome I"/>
</dbReference>